<dbReference type="EMBL" id="JAFIDN010000005">
    <property type="protein sequence ID" value="MBP3192604.1"/>
    <property type="molecule type" value="Genomic_DNA"/>
</dbReference>
<feature type="transmembrane region" description="Helical" evidence="7">
    <location>
        <begin position="6"/>
        <end position="25"/>
    </location>
</feature>
<dbReference type="GO" id="GO:0006310">
    <property type="term" value="P:DNA recombination"/>
    <property type="evidence" value="ECO:0007669"/>
    <property type="project" value="UniProtKB-KW"/>
</dbReference>
<evidence type="ECO:0000256" key="7">
    <source>
        <dbReference type="SAM" id="Phobius"/>
    </source>
</evidence>
<organism evidence="8 9">
    <name type="scientific">Natronogracilivirga saccharolytica</name>
    <dbReference type="NCBI Taxonomy" id="2812953"/>
    <lineage>
        <taxon>Bacteria</taxon>
        <taxon>Pseudomonadati</taxon>
        <taxon>Balneolota</taxon>
        <taxon>Balneolia</taxon>
        <taxon>Balneolales</taxon>
        <taxon>Cyclonatronaceae</taxon>
        <taxon>Natronogracilivirga</taxon>
    </lineage>
</organism>
<keyword evidence="7" id="KW-1133">Transmembrane helix</keyword>
<dbReference type="SUPFAM" id="SSF90257">
    <property type="entry name" value="Myosin rod fragments"/>
    <property type="match status" value="1"/>
</dbReference>
<evidence type="ECO:0000256" key="1">
    <source>
        <dbReference type="ARBA" id="ARBA00003416"/>
    </source>
</evidence>
<accession>A0A8J7RMS3</accession>
<feature type="coiled-coil region" evidence="5">
    <location>
        <begin position="29"/>
        <end position="112"/>
    </location>
</feature>
<sequence length="484" mass="55630">MIDLISLLMLLLGLAAGSLLMFFYLRGESARLRERIESLSQEQNQLQTETITLRERNNNLLQQLESLEKERSGLMEQNRDLNSSLTETRTTNRHLEEKLSSFKKEIEEIQTGFRDQFKVLADEIMEEKSKKFSEQNKVNIEQLLNPLGEKIKTFEKRVEETYKEDVRDRISLKEQISQLSELNNKMTREAGNLTRALKGESKSQGSWGEMILERILEKSGLRKDREYVVQPSFTDDGRRKQPDVIIHLPDEKHLVIDSKVSLIAYEKYVSAEEQEDRAMHIKDHIRSVRKHIKELSEKNYQNIYGINSPDFVLMFMPVEPAFGLAIEHDSELYNDAFDKNIVLVSPTTLLATLATISNIWKQEHQNQNAVEIADAGGKLYDKFVGFAEDLVDLGKRLDQTRKSYDGAMNKLQDGRGNLIRQAERMRDLGARSSKTLPASVGSRYELDDNIPSDDRSETARDPENRNKTGNETEMEAKPDNSAGR</sequence>
<dbReference type="AlphaFoldDB" id="A0A8J7RMS3"/>
<reference evidence="8" key="1">
    <citation type="submission" date="2021-02" db="EMBL/GenBank/DDBJ databases">
        <title>Natronogracilivirga saccharolytica gen. nov. sp. nov. a new anaerobic, haloalkiliphilic carbohydrate-fermenting bacterium from soda lake and proposing of Cyclonatronumiaceae fam. nov. in the phylum Balneolaeota.</title>
        <authorList>
            <person name="Zhilina T.N."/>
            <person name="Sorokin D.Y."/>
            <person name="Zavarzina D.G."/>
            <person name="Toshchakov S.V."/>
            <person name="Kublanov I.V."/>
        </authorList>
    </citation>
    <scope>NUCLEOTIDE SEQUENCE</scope>
    <source>
        <strain evidence="8">Z-1702</strain>
    </source>
</reference>
<dbReference type="Pfam" id="PF02646">
    <property type="entry name" value="RmuC"/>
    <property type="match status" value="1"/>
</dbReference>
<dbReference type="PANTHER" id="PTHR30563:SF0">
    <property type="entry name" value="DNA RECOMBINATION PROTEIN RMUC"/>
    <property type="match status" value="1"/>
</dbReference>
<feature type="region of interest" description="Disordered" evidence="6">
    <location>
        <begin position="425"/>
        <end position="484"/>
    </location>
</feature>
<feature type="compositionally biased region" description="Basic and acidic residues" evidence="6">
    <location>
        <begin position="452"/>
        <end position="478"/>
    </location>
</feature>
<evidence type="ECO:0000256" key="3">
    <source>
        <dbReference type="ARBA" id="ARBA00023054"/>
    </source>
</evidence>
<dbReference type="Proteomes" id="UP000673975">
    <property type="component" value="Unassembled WGS sequence"/>
</dbReference>
<evidence type="ECO:0000313" key="8">
    <source>
        <dbReference type="EMBL" id="MBP3192604.1"/>
    </source>
</evidence>
<evidence type="ECO:0000313" key="9">
    <source>
        <dbReference type="Proteomes" id="UP000673975"/>
    </source>
</evidence>
<evidence type="ECO:0000256" key="4">
    <source>
        <dbReference type="ARBA" id="ARBA00023172"/>
    </source>
</evidence>
<proteinExistence type="inferred from homology"/>
<evidence type="ECO:0000256" key="5">
    <source>
        <dbReference type="SAM" id="Coils"/>
    </source>
</evidence>
<comment type="function">
    <text evidence="1">Involved in DNA recombination.</text>
</comment>
<keyword evidence="3 5" id="KW-0175">Coiled coil</keyword>
<evidence type="ECO:0000256" key="2">
    <source>
        <dbReference type="ARBA" id="ARBA00009840"/>
    </source>
</evidence>
<keyword evidence="7" id="KW-0472">Membrane</keyword>
<dbReference type="InterPro" id="IPR003798">
    <property type="entry name" value="DNA_recombination_RmuC"/>
</dbReference>
<comment type="caution">
    <text evidence="8">The sequence shown here is derived from an EMBL/GenBank/DDBJ whole genome shotgun (WGS) entry which is preliminary data.</text>
</comment>
<dbReference type="RefSeq" id="WP_210511504.1">
    <property type="nucleotide sequence ID" value="NZ_JAFIDN010000005.1"/>
</dbReference>
<comment type="similarity">
    <text evidence="2">Belongs to the RmuC family.</text>
</comment>
<evidence type="ECO:0000256" key="6">
    <source>
        <dbReference type="SAM" id="MobiDB-lite"/>
    </source>
</evidence>
<protein>
    <submittedName>
        <fullName evidence="8">DNA recombination protein RmuC</fullName>
    </submittedName>
</protein>
<gene>
    <name evidence="8" type="primary">rmuC</name>
    <name evidence="8" type="ORF">NATSA_08005</name>
</gene>
<dbReference type="PANTHER" id="PTHR30563">
    <property type="entry name" value="DNA RECOMBINATION PROTEIN RMUC"/>
    <property type="match status" value="1"/>
</dbReference>
<keyword evidence="9" id="KW-1185">Reference proteome</keyword>
<name>A0A8J7RMS3_9BACT</name>
<keyword evidence="7" id="KW-0812">Transmembrane</keyword>
<keyword evidence="4" id="KW-0233">DNA recombination</keyword>